<sequence length="79" mass="8885">MITRICQGPQYIPFRIQSTCWRLVIVGNIYVGGEVTKGKKPVPNNFTVECPNGEAIFKTTALQELYNERHASGRVTAWS</sequence>
<dbReference type="AlphaFoldDB" id="A0A428PM65"/>
<comment type="caution">
    <text evidence="1">The sequence shown here is derived from an EMBL/GenBank/DDBJ whole genome shotgun (WGS) entry which is preliminary data.</text>
</comment>
<protein>
    <submittedName>
        <fullName evidence="1">Uncharacterized protein</fullName>
    </submittedName>
</protein>
<evidence type="ECO:0000313" key="1">
    <source>
        <dbReference type="EMBL" id="RSL54100.1"/>
    </source>
</evidence>
<reference evidence="1 2" key="1">
    <citation type="submission" date="2017-06" db="EMBL/GenBank/DDBJ databases">
        <title>Comparative genomic analysis of Ambrosia Fusariam Clade fungi.</title>
        <authorList>
            <person name="Stajich J.E."/>
            <person name="Carrillo J."/>
            <person name="Kijimoto T."/>
            <person name="Eskalen A."/>
            <person name="O'Donnell K."/>
            <person name="Kasson M."/>
        </authorList>
    </citation>
    <scope>NUCLEOTIDE SEQUENCE [LARGE SCALE GENOMIC DNA]</scope>
    <source>
        <strain evidence="1 2">NRRL62584</strain>
    </source>
</reference>
<accession>A0A428PM65</accession>
<proteinExistence type="predicted"/>
<evidence type="ECO:0000313" key="2">
    <source>
        <dbReference type="Proteomes" id="UP000288168"/>
    </source>
</evidence>
<keyword evidence="2" id="KW-1185">Reference proteome</keyword>
<gene>
    <name evidence="1" type="ORF">CEP54_010063</name>
</gene>
<name>A0A428PM65_9HYPO</name>
<dbReference type="EMBL" id="NKCI01000115">
    <property type="protein sequence ID" value="RSL54100.1"/>
    <property type="molecule type" value="Genomic_DNA"/>
</dbReference>
<organism evidence="1 2">
    <name type="scientific">Fusarium duplospermum</name>
    <dbReference type="NCBI Taxonomy" id="1325734"/>
    <lineage>
        <taxon>Eukaryota</taxon>
        <taxon>Fungi</taxon>
        <taxon>Dikarya</taxon>
        <taxon>Ascomycota</taxon>
        <taxon>Pezizomycotina</taxon>
        <taxon>Sordariomycetes</taxon>
        <taxon>Hypocreomycetidae</taxon>
        <taxon>Hypocreales</taxon>
        <taxon>Nectriaceae</taxon>
        <taxon>Fusarium</taxon>
        <taxon>Fusarium solani species complex</taxon>
    </lineage>
</organism>
<dbReference type="Proteomes" id="UP000288168">
    <property type="component" value="Unassembled WGS sequence"/>
</dbReference>